<feature type="domain" description="RapA2 cadherin-like" evidence="3">
    <location>
        <begin position="1538"/>
        <end position="1629"/>
    </location>
</feature>
<feature type="region of interest" description="Disordered" evidence="2">
    <location>
        <begin position="1167"/>
        <end position="1197"/>
    </location>
</feature>
<name>A0A418XN45_9PSED</name>
<feature type="compositionally biased region" description="Polar residues" evidence="2">
    <location>
        <begin position="289"/>
        <end position="299"/>
    </location>
</feature>
<feature type="domain" description="RapA2 cadherin-like" evidence="3">
    <location>
        <begin position="1288"/>
        <end position="1377"/>
    </location>
</feature>
<dbReference type="Gene3D" id="2.60.40.10">
    <property type="entry name" value="Immunoglobulins"/>
    <property type="match status" value="1"/>
</dbReference>
<evidence type="ECO:0000259" key="3">
    <source>
        <dbReference type="Pfam" id="PF17803"/>
    </source>
</evidence>
<feature type="region of interest" description="Disordered" evidence="2">
    <location>
        <begin position="424"/>
        <end position="443"/>
    </location>
</feature>
<dbReference type="InterPro" id="IPR040853">
    <property type="entry name" value="RapA2_cadherin-like"/>
</dbReference>
<sequence length="2404" mass="242464">MATSIGVVSQVVGEVYAVAGDGSRRPLTEGDRVFAGERLVTGAAGAVAVTLPNGQELTLGRDSDLALDEQMIARGHGSPTDAEAAPATVPSDQQLTDVEKLQAAIEAGVDPTQAAEATAAGPRAGGAGGAGGGHSFVLLDAVGGAVEPVIGFPTAGLNRGPEFPDPDVAGATEPAPPPENNVPGITVDSGNGGGNDQTLEADLAAGSNAASGAGLATGTFTLSDADGLDDLQSVTVNGTTVALASLVGSVFAGTNGTLTITAYDSATGVASYSYEQTSPTTDGPGIETDSFSLTASDGSATSAPASIVIEIVDDVPNAVNDSSSVAEDALATLSGEVLSNDLHANGQPGADTPISFVAWGSTAASFVSFTDTGSGTYSYSLNNANPAVQALDSGESLTETFSYTMQDADGDTDTATLTITITGSNDGPQITVDSGNPGSEGGNDQVFEAGLAAGSNAASDSEFATGTFSLSDADGPDDLQSVTINGTTVALGSLVGSVFTGTHGSLTITAYDSLTGVASYSYELTTPTTDGPGLETDSFSLTVSDGTASSAPASLVIEILDDVPNAADEGISIVQGALSVLIGNVLSNDLHANGQAGADSPTSFVAWSSTAANFGSFSDTGGGSGSYSLDNLNLLVQALDSGETLSESFSYTMQDADGDTASASLTLTITGSNDGPQLSVDPGNEGGNDQVSEAGLASGSAAASNSEFATGSFSLSDADGLDDLQSVTINGTTVLLSSLVGRSFAGTNGTLTIDAYDGLTGLVSYTYELTNPTIDGADSESDVFSLTVSDGTTTSAPASIVIEIIDDLPSAVDDSNGITEDTVAAITGNVLSNDLHINGQPGADIATSFVSWNSIAGNFGTFSDTGNGTYSYVLNNANPAVQALDNGETLTETFTYNMQDADGDPGIATLTITITGSNDGPGVSVDPGSEAGNDQVFEAGLPTGSNAASNSEFATGTFRLSDADGLDDLQSVTINNGSPVLLVNLAGSVFTGSHGKLTVTAYDSLNGVASYTYELTSRTTDGPGIESDVFSLTVSDGTTTSAPASIVIEIIDDMPSAVDDSNAAFASEINPTLSGNVLSNDVQGADRVAGGPIQPAVLQGIYGTLTLNADGSYNYQLDPNDPDFLALGGGGSATETFGYTHTDADTDSDTADLVLQIRNKDDDIQIKDLDVPGGEHSVDEDDLADGSDPDKEPTTVSGSFKVEAQDGILNLSVHGLSVVAGGVVNDFPQSVTTPLGKLTITGYEADEGIVSYSYTLLNNGQHAPGAGENLLAEHFEVVAEDVDHDVDTAFLDINIVDDVPTAHADSNSVTEGGVLSGNVLTDGLDDVFGADGPTAGGGVVGVKVGNDTVTPASGSVGIALEGSFGTLTLHANGTYTYGGTPNVAPPAGATDVFTYTVQDGDGDLSTTTLTINLSDSGLTAPADNDALVYEKALDTNALPDGADLAVGSVTGSLPGSSGETDASNQLNASGGFGTLSYAVVGTGVGSFGTIQISSNGSYVYTLTAPVTSNPAADDGANTEDNRDSFSYTVTDANGNTRTGSITVDIVDDVPTAHADSNSVGEGALLTVDVAGGVLSNDEDGADGFAAGGGVVGVRAAGGDTTTAVTSGVGGSIVGLYGTLTLAADGSYSYQSNANTISGNIADVFVYTVQDGDGDLSTTTLTINLSDSGLTAPDDNDALVYEKALDTNALPDGADLAVGSVTGSLPGSSGETDASNQLNAAGGFGALSYAVVGTGVGSFGTIQISSNGSYVYTLTAPVTSNPAADDGANTEDNRDSFSYTVTDANGNTRTGSITVDIVDDVPTAMADTDSVIEDLDTTATGNVVVANDNYGADGGVVVGVKAGTDVGNPVTTGVGIVINGLYGTLVLNALGSYTYTLNNSSLAVQQLNVDSNVSDEFTYTIRDADGDQATTTLIIDVNGINDPIQGEFAKEVWMPADVAQMTNPYEQGYPLQIKVPTDIDGTLSLTITELPLSGQIGYYDATNAFVPISLGVLDVNLVDDLIYIPGVGAAPGDFLFKFTVGSSDGESVNGNFVIHTVPANSEPAQEVVIGDGKTPLTSGNDQNKNILLTQEFANGLINNLATATLVLFTDYQKAPFAIPIPANERDIGGEVGNHRETEVSVSITVDGIEFSVLEADPAGSIDQDWFFDPATGLMRAEVGFTQTMQVGNPSVSLDDYLLANPPAAGDTWTLTYFDNDGGNFQARYVKGEFFYNSPGDPGIMVVGDPSVPNLIFGTTSGDSLTGGNVDDVINGREGNDQLYGLGGNDQVAGGSGLDLLVGGHGDDLLTGGDGKDTLVWNSGDAGVDHITDFFIDGPDVAGGNSDVLELSQLLVGETASGNVLDDYLSFTFAATSTTINVRATPSGAVVQQVVLDDVDLSSVAYYGPTDAATMIDGMLNDNALKVDNV</sequence>
<comment type="caution">
    <text evidence="4">The sequence shown here is derived from an EMBL/GenBank/DDBJ whole genome shotgun (WGS) entry which is preliminary data.</text>
</comment>
<feature type="compositionally biased region" description="Acidic residues" evidence="2">
    <location>
        <begin position="1178"/>
        <end position="1187"/>
    </location>
</feature>
<dbReference type="InterPro" id="IPR013783">
    <property type="entry name" value="Ig-like_fold"/>
</dbReference>
<evidence type="ECO:0000256" key="2">
    <source>
        <dbReference type="SAM" id="MobiDB-lite"/>
    </source>
</evidence>
<keyword evidence="1" id="KW-0106">Calcium</keyword>
<dbReference type="Pfam" id="PF00353">
    <property type="entry name" value="HemolysinCabind"/>
    <property type="match status" value="2"/>
</dbReference>
<dbReference type="InterPro" id="IPR047777">
    <property type="entry name" value="LapA-like_RM"/>
</dbReference>
<dbReference type="NCBIfam" id="TIGR03661">
    <property type="entry name" value="T1SS_VCA0849"/>
    <property type="match status" value="1"/>
</dbReference>
<evidence type="ECO:0000313" key="5">
    <source>
        <dbReference type="Proteomes" id="UP000284021"/>
    </source>
</evidence>
<dbReference type="NCBIfam" id="TIGR01965">
    <property type="entry name" value="VCBS_repeat"/>
    <property type="match status" value="7"/>
</dbReference>
<reference evidence="4 5" key="1">
    <citation type="submission" date="2018-09" db="EMBL/GenBank/DDBJ databases">
        <authorList>
            <person name="Zhu H."/>
        </authorList>
    </citation>
    <scope>NUCLEOTIDE SEQUENCE [LARGE SCALE GENOMIC DNA]</scope>
    <source>
        <strain evidence="4 5">K1S02-6</strain>
    </source>
</reference>
<dbReference type="Pfam" id="PF17803">
    <property type="entry name" value="Cadherin_4"/>
    <property type="match status" value="4"/>
</dbReference>
<dbReference type="NCBIfam" id="NF033682">
    <property type="entry name" value="retention_LapA"/>
    <property type="match status" value="1"/>
</dbReference>
<accession>A0A418XN45</accession>
<feature type="region of interest" description="Disordered" evidence="2">
    <location>
        <begin position="156"/>
        <end position="197"/>
    </location>
</feature>
<gene>
    <name evidence="4" type="ORF">D3879_11775</name>
</gene>
<protein>
    <submittedName>
        <fullName evidence="4">Retention module-containing protein</fullName>
    </submittedName>
</protein>
<dbReference type="Proteomes" id="UP000284021">
    <property type="component" value="Unassembled WGS sequence"/>
</dbReference>
<dbReference type="OrthoDB" id="5192166at2"/>
<proteinExistence type="predicted"/>
<dbReference type="SUPFAM" id="SSF51120">
    <property type="entry name" value="beta-Roll"/>
    <property type="match status" value="1"/>
</dbReference>
<dbReference type="InterPro" id="IPR001343">
    <property type="entry name" value="Hemolysn_Ca-bd"/>
</dbReference>
<feature type="domain" description="RapA2 cadherin-like" evidence="3">
    <location>
        <begin position="798"/>
        <end position="872"/>
    </location>
</feature>
<dbReference type="InterPro" id="IPR010221">
    <property type="entry name" value="VCBS_dom"/>
</dbReference>
<feature type="compositionally biased region" description="Polar residues" evidence="2">
    <location>
        <begin position="424"/>
        <end position="437"/>
    </location>
</feature>
<dbReference type="PRINTS" id="PR00313">
    <property type="entry name" value="CABNDNGRPT"/>
</dbReference>
<dbReference type="PROSITE" id="PS00330">
    <property type="entry name" value="HEMOLYSIN_CALCIUM"/>
    <property type="match status" value="1"/>
</dbReference>
<dbReference type="Pfam" id="PF17963">
    <property type="entry name" value="Big_9"/>
    <property type="match status" value="2"/>
</dbReference>
<organism evidence="4 5">
    <name type="scientific">Pseudomonas cavernicola</name>
    <dbReference type="NCBI Taxonomy" id="2320866"/>
    <lineage>
        <taxon>Bacteria</taxon>
        <taxon>Pseudomonadati</taxon>
        <taxon>Pseudomonadota</taxon>
        <taxon>Gammaproteobacteria</taxon>
        <taxon>Pseudomonadales</taxon>
        <taxon>Pseudomonadaceae</taxon>
        <taxon>Pseudomonas</taxon>
    </lineage>
</organism>
<evidence type="ECO:0000313" key="4">
    <source>
        <dbReference type="EMBL" id="RJG13871.1"/>
    </source>
</evidence>
<dbReference type="InterPro" id="IPR019960">
    <property type="entry name" value="T1SS_VCA0849"/>
</dbReference>
<keyword evidence="5" id="KW-1185">Reference proteome</keyword>
<dbReference type="InterPro" id="IPR018511">
    <property type="entry name" value="Hemolysin-typ_Ca-bd_CS"/>
</dbReference>
<dbReference type="GO" id="GO:0005509">
    <property type="term" value="F:calcium ion binding"/>
    <property type="evidence" value="ECO:0007669"/>
    <property type="project" value="InterPro"/>
</dbReference>
<feature type="domain" description="RapA2 cadherin-like" evidence="3">
    <location>
        <begin position="1044"/>
        <end position="1115"/>
    </location>
</feature>
<evidence type="ECO:0000256" key="1">
    <source>
        <dbReference type="ARBA" id="ARBA00022837"/>
    </source>
</evidence>
<dbReference type="InterPro" id="IPR011049">
    <property type="entry name" value="Serralysin-like_metalloprot_C"/>
</dbReference>
<feature type="region of interest" description="Disordered" evidence="2">
    <location>
        <begin position="275"/>
        <end position="299"/>
    </location>
</feature>
<dbReference type="EMBL" id="QYUR01000002">
    <property type="protein sequence ID" value="RJG13871.1"/>
    <property type="molecule type" value="Genomic_DNA"/>
</dbReference>